<evidence type="ECO:0000256" key="8">
    <source>
        <dbReference type="ARBA" id="ARBA00023315"/>
    </source>
</evidence>
<feature type="domain" description="Phospholipid/glycerol acyltransferase" evidence="11">
    <location>
        <begin position="67"/>
        <end position="182"/>
    </location>
</feature>
<dbReference type="InterPro" id="IPR004552">
    <property type="entry name" value="AGP_acyltrans"/>
</dbReference>
<evidence type="ECO:0000256" key="4">
    <source>
        <dbReference type="ARBA" id="ARBA00008655"/>
    </source>
</evidence>
<evidence type="ECO:0000256" key="10">
    <source>
        <dbReference type="SAM" id="Phobius"/>
    </source>
</evidence>
<evidence type="ECO:0000313" key="13">
    <source>
        <dbReference type="Proteomes" id="UP000070299"/>
    </source>
</evidence>
<accession>A0A148KMK3</accession>
<evidence type="ECO:0000256" key="5">
    <source>
        <dbReference type="ARBA" id="ARBA00013211"/>
    </source>
</evidence>
<gene>
    <name evidence="12" type="ORF">AX660_22460</name>
</gene>
<evidence type="ECO:0000256" key="9">
    <source>
        <dbReference type="RuleBase" id="RU361267"/>
    </source>
</evidence>
<dbReference type="Proteomes" id="UP000070299">
    <property type="component" value="Unassembled WGS sequence"/>
</dbReference>
<comment type="catalytic activity">
    <reaction evidence="1 9">
        <text>a 1-acyl-sn-glycero-3-phosphate + an acyl-CoA = a 1,2-diacyl-sn-glycero-3-phosphate + CoA</text>
        <dbReference type="Rhea" id="RHEA:19709"/>
        <dbReference type="ChEBI" id="CHEBI:57287"/>
        <dbReference type="ChEBI" id="CHEBI:57970"/>
        <dbReference type="ChEBI" id="CHEBI:58342"/>
        <dbReference type="ChEBI" id="CHEBI:58608"/>
        <dbReference type="EC" id="2.3.1.51"/>
    </reaction>
</comment>
<dbReference type="GO" id="GO:0006654">
    <property type="term" value="P:phosphatidic acid biosynthetic process"/>
    <property type="evidence" value="ECO:0007669"/>
    <property type="project" value="TreeGrafter"/>
</dbReference>
<keyword evidence="10" id="KW-0812">Transmembrane</keyword>
<dbReference type="AlphaFoldDB" id="A0A148KMK3"/>
<dbReference type="Pfam" id="PF01553">
    <property type="entry name" value="Acyltransferase"/>
    <property type="match status" value="1"/>
</dbReference>
<dbReference type="NCBIfam" id="TIGR00530">
    <property type="entry name" value="AGP_acyltrn"/>
    <property type="match status" value="1"/>
</dbReference>
<keyword evidence="10" id="KW-0472">Membrane</keyword>
<sequence length="239" mass="26990">MLALIRVIFILFYFLLINFILIVVCLARPFHRDNVHFAGKLYSSVVFFLGLKIELRIPPSVVQGGPFVFIANHQNSYDLLTICAAAQKGTVTVGKKSLKWIPIFGWVYWLSGNIMIDRKDSGKAQDTLQGAVKKIQNRKLSVWFFPEGTRSYGRGLLPFKSGAFRLAKACNEPIVTIAASNLHNKIKLNRWDNGTLLIEASEPQLMDSSKGTKAWVNYFHQQMSEQITKLDAEIAQRNA</sequence>
<dbReference type="PANTHER" id="PTHR10434">
    <property type="entry name" value="1-ACYL-SN-GLYCEROL-3-PHOSPHATE ACYLTRANSFERASE"/>
    <property type="match status" value="1"/>
</dbReference>
<dbReference type="GO" id="GO:0003841">
    <property type="term" value="F:1-acylglycerol-3-phosphate O-acyltransferase activity"/>
    <property type="evidence" value="ECO:0007669"/>
    <property type="project" value="UniProtKB-UniRule"/>
</dbReference>
<dbReference type="CDD" id="cd07989">
    <property type="entry name" value="LPLAT_AGPAT-like"/>
    <property type="match status" value="1"/>
</dbReference>
<feature type="transmembrane region" description="Helical" evidence="10">
    <location>
        <begin position="6"/>
        <end position="27"/>
    </location>
</feature>
<keyword evidence="13" id="KW-1185">Reference proteome</keyword>
<evidence type="ECO:0000256" key="2">
    <source>
        <dbReference type="ARBA" id="ARBA00004728"/>
    </source>
</evidence>
<keyword evidence="9" id="KW-0594">Phospholipid biosynthesis</keyword>
<dbReference type="EMBL" id="LSNE01000011">
    <property type="protein sequence ID" value="KXI27475.1"/>
    <property type="molecule type" value="Genomic_DNA"/>
</dbReference>
<dbReference type="OrthoDB" id="5290997at2"/>
<comment type="caution">
    <text evidence="12">The sequence shown here is derived from an EMBL/GenBank/DDBJ whole genome shotgun (WGS) entry which is preliminary data.</text>
</comment>
<keyword evidence="10" id="KW-1133">Transmembrane helix</keyword>
<organism evidence="12 13">
    <name type="scientific">Paraglaciecola hydrolytica</name>
    <dbReference type="NCBI Taxonomy" id="1799789"/>
    <lineage>
        <taxon>Bacteria</taxon>
        <taxon>Pseudomonadati</taxon>
        <taxon>Pseudomonadota</taxon>
        <taxon>Gammaproteobacteria</taxon>
        <taxon>Alteromonadales</taxon>
        <taxon>Alteromonadaceae</taxon>
        <taxon>Paraglaciecola</taxon>
    </lineage>
</organism>
<dbReference type="SMART" id="SM00563">
    <property type="entry name" value="PlsC"/>
    <property type="match status" value="1"/>
</dbReference>
<evidence type="ECO:0000259" key="11">
    <source>
        <dbReference type="SMART" id="SM00563"/>
    </source>
</evidence>
<dbReference type="PANTHER" id="PTHR10434:SF11">
    <property type="entry name" value="1-ACYL-SN-GLYCEROL-3-PHOSPHATE ACYLTRANSFERASE"/>
    <property type="match status" value="1"/>
</dbReference>
<keyword evidence="9" id="KW-0444">Lipid biosynthesis</keyword>
<dbReference type="UniPathway" id="UPA00557">
    <property type="reaction ID" value="UER00613"/>
</dbReference>
<keyword evidence="7 9" id="KW-0808">Transferase</keyword>
<dbReference type="GO" id="GO:0016024">
    <property type="term" value="P:CDP-diacylglycerol biosynthetic process"/>
    <property type="evidence" value="ECO:0007669"/>
    <property type="project" value="UniProtKB-UniPathway"/>
</dbReference>
<evidence type="ECO:0000256" key="7">
    <source>
        <dbReference type="ARBA" id="ARBA00022679"/>
    </source>
</evidence>
<evidence type="ECO:0000256" key="1">
    <source>
        <dbReference type="ARBA" id="ARBA00001141"/>
    </source>
</evidence>
<keyword evidence="9" id="KW-1208">Phospholipid metabolism</keyword>
<name>A0A148KMK3_9ALTE</name>
<evidence type="ECO:0000313" key="12">
    <source>
        <dbReference type="EMBL" id="KXI27475.1"/>
    </source>
</evidence>
<comment type="pathway">
    <text evidence="2">Phospholipid metabolism; CDP-diacylglycerol biosynthesis; CDP-diacylglycerol from sn-glycerol 3-phosphate: step 2/3.</text>
</comment>
<proteinExistence type="inferred from homology"/>
<dbReference type="SUPFAM" id="SSF69593">
    <property type="entry name" value="Glycerol-3-phosphate (1)-acyltransferase"/>
    <property type="match status" value="1"/>
</dbReference>
<comment type="domain">
    <text evidence="9">The HXXXXD motif is essential for acyltransferase activity and may constitute the binding site for the phosphate moiety of the glycerol-3-phosphate.</text>
</comment>
<evidence type="ECO:0000256" key="3">
    <source>
        <dbReference type="ARBA" id="ARBA00005189"/>
    </source>
</evidence>
<dbReference type="STRING" id="1799789.AX660_22460"/>
<comment type="pathway">
    <text evidence="3">Lipid metabolism.</text>
</comment>
<keyword evidence="8 9" id="KW-0012">Acyltransferase</keyword>
<reference evidence="13" key="1">
    <citation type="submission" date="2016-02" db="EMBL/GenBank/DDBJ databases">
        <authorList>
            <person name="Schultz-Johansen M."/>
            <person name="Glaring M.A."/>
            <person name="Bech P.K."/>
            <person name="Stougaard P."/>
        </authorList>
    </citation>
    <scope>NUCLEOTIDE SEQUENCE [LARGE SCALE GENOMIC DNA]</scope>
    <source>
        <strain evidence="13">S66</strain>
    </source>
</reference>
<comment type="similarity">
    <text evidence="4 9">Belongs to the 1-acyl-sn-glycerol-3-phosphate acyltransferase family.</text>
</comment>
<dbReference type="GO" id="GO:0005886">
    <property type="term" value="C:plasma membrane"/>
    <property type="evidence" value="ECO:0007669"/>
    <property type="project" value="TreeGrafter"/>
</dbReference>
<dbReference type="RefSeq" id="WP_068381022.1">
    <property type="nucleotide sequence ID" value="NZ_LSNE01000011.1"/>
</dbReference>
<dbReference type="EC" id="2.3.1.51" evidence="5 9"/>
<dbReference type="InterPro" id="IPR002123">
    <property type="entry name" value="Plipid/glycerol_acylTrfase"/>
</dbReference>
<protein>
    <recommendedName>
        <fullName evidence="6 9">1-acyl-sn-glycerol-3-phosphate acyltransferase</fullName>
        <ecNumber evidence="5 9">2.3.1.51</ecNumber>
    </recommendedName>
</protein>
<keyword evidence="9" id="KW-0443">Lipid metabolism</keyword>
<evidence type="ECO:0000256" key="6">
    <source>
        <dbReference type="ARBA" id="ARBA00016139"/>
    </source>
</evidence>